<dbReference type="InterPro" id="IPR036291">
    <property type="entry name" value="NAD(P)-bd_dom_sf"/>
</dbReference>
<dbReference type="PROSITE" id="PS51201">
    <property type="entry name" value="RCK_N"/>
    <property type="match status" value="1"/>
</dbReference>
<dbReference type="SUPFAM" id="SSF116726">
    <property type="entry name" value="TrkA C-terminal domain-like"/>
    <property type="match status" value="1"/>
</dbReference>
<proteinExistence type="predicted"/>
<feature type="domain" description="RCK N-terminal" evidence="1">
    <location>
        <begin position="1"/>
        <end position="116"/>
    </location>
</feature>
<dbReference type="RefSeq" id="WP_100269741.1">
    <property type="nucleotide sequence ID" value="NZ_CP024443.1"/>
</dbReference>
<evidence type="ECO:0000259" key="1">
    <source>
        <dbReference type="PROSITE" id="PS51201"/>
    </source>
</evidence>
<accession>A0A2D2LTS8</accession>
<dbReference type="PANTHER" id="PTHR43833:SF7">
    <property type="entry name" value="KTR SYSTEM POTASSIUM UPTAKE PROTEIN C"/>
    <property type="match status" value="1"/>
</dbReference>
<dbReference type="InterPro" id="IPR050721">
    <property type="entry name" value="Trk_Ktr_HKT_K-transport"/>
</dbReference>
<dbReference type="STRING" id="34062.AXE82_10540"/>
<dbReference type="SUPFAM" id="SSF51735">
    <property type="entry name" value="NAD(P)-binding Rossmann-fold domains"/>
    <property type="match status" value="1"/>
</dbReference>
<reference evidence="3" key="1">
    <citation type="submission" date="2017-11" db="EMBL/GenBank/DDBJ databases">
        <title>Complete genome sequence of Moraxella osloensis NP7 isolated from human skin.</title>
        <authorList>
            <person name="Lee K."/>
            <person name="Lim J.Y."/>
            <person name="Hwang I."/>
        </authorList>
    </citation>
    <scope>NUCLEOTIDE SEQUENCE [LARGE SCALE GENOMIC DNA]</scope>
    <source>
        <strain evidence="3">NP7</strain>
    </source>
</reference>
<dbReference type="PANTHER" id="PTHR43833">
    <property type="entry name" value="POTASSIUM CHANNEL PROTEIN 2-RELATED-RELATED"/>
    <property type="match status" value="1"/>
</dbReference>
<gene>
    <name evidence="2" type="ORF">NP7_03685</name>
</gene>
<dbReference type="EMBL" id="CP024443">
    <property type="protein sequence ID" value="ATR78435.1"/>
    <property type="molecule type" value="Genomic_DNA"/>
</dbReference>
<evidence type="ECO:0000313" key="2">
    <source>
        <dbReference type="EMBL" id="ATR78435.1"/>
    </source>
</evidence>
<dbReference type="AlphaFoldDB" id="A0A2D2LTS8"/>
<name>A0A2D2LTS8_FAUOS</name>
<dbReference type="Gene3D" id="3.30.70.1450">
    <property type="entry name" value="Regulator of K+ conductance, C-terminal domain"/>
    <property type="match status" value="1"/>
</dbReference>
<dbReference type="InterPro" id="IPR003148">
    <property type="entry name" value="RCK_N"/>
</dbReference>
<sequence>MKYIIVGLGNFGSSLATKLTSQGHEVIGIDIDMDKVERYKESISHTICIDSTSENAVSGLPIAQTDVVLITIGEDQGQNVMVTALFKNLNAKYIISRAINPLHEKVLQALGVDDIIQPENEAATHWAKKLSLNGLIDSFELDNDYSIVQIQTPPTFYGKTVHALDLINQFNVMLLTTISFQQNQFGFGRNQTKSKIDGIVHPDFVIEPNTVLVLFGETSDLRRLFKYMHASQNS</sequence>
<dbReference type="Gene3D" id="3.40.50.720">
    <property type="entry name" value="NAD(P)-binding Rossmann-like Domain"/>
    <property type="match status" value="1"/>
</dbReference>
<organism evidence="2 3">
    <name type="scientific">Faucicola osloensis</name>
    <name type="common">Moraxella osloensis</name>
    <dbReference type="NCBI Taxonomy" id="34062"/>
    <lineage>
        <taxon>Bacteria</taxon>
        <taxon>Pseudomonadati</taxon>
        <taxon>Pseudomonadota</taxon>
        <taxon>Gammaproteobacteria</taxon>
        <taxon>Moraxellales</taxon>
        <taxon>Moraxellaceae</taxon>
        <taxon>Faucicola</taxon>
    </lineage>
</organism>
<dbReference type="Proteomes" id="UP000229340">
    <property type="component" value="Chromosome"/>
</dbReference>
<dbReference type="GO" id="GO:0006813">
    <property type="term" value="P:potassium ion transport"/>
    <property type="evidence" value="ECO:0007669"/>
    <property type="project" value="InterPro"/>
</dbReference>
<protein>
    <submittedName>
        <fullName evidence="2">Potassium transporter TrkA</fullName>
    </submittedName>
</protein>
<dbReference type="InterPro" id="IPR036721">
    <property type="entry name" value="RCK_C_sf"/>
</dbReference>
<evidence type="ECO:0000313" key="3">
    <source>
        <dbReference type="Proteomes" id="UP000229340"/>
    </source>
</evidence>
<dbReference type="Pfam" id="PF02254">
    <property type="entry name" value="TrkA_N"/>
    <property type="match status" value="1"/>
</dbReference>